<feature type="transmembrane region" description="Helical" evidence="1">
    <location>
        <begin position="72"/>
        <end position="89"/>
    </location>
</feature>
<dbReference type="Proteomes" id="UP001157125">
    <property type="component" value="Unassembled WGS sequence"/>
</dbReference>
<keyword evidence="1" id="KW-0812">Transmembrane</keyword>
<name>A0ABQ6IIN4_9MICO</name>
<evidence type="ECO:0000313" key="3">
    <source>
        <dbReference type="Proteomes" id="UP001157125"/>
    </source>
</evidence>
<keyword evidence="1" id="KW-0472">Membrane</keyword>
<sequence>MDMVKFAWGLPRRLDGILAQLESGDLPVAAPRLESIVQRLERTASRLVSGLIFAAVLLAGALVHAATPGLGTTLMALSVIPLLVTVFGGRGGR</sequence>
<evidence type="ECO:0000256" key="1">
    <source>
        <dbReference type="SAM" id="Phobius"/>
    </source>
</evidence>
<comment type="caution">
    <text evidence="2">The sequence shown here is derived from an EMBL/GenBank/DDBJ whole genome shotgun (WGS) entry which is preliminary data.</text>
</comment>
<keyword evidence="1" id="KW-1133">Transmembrane helix</keyword>
<organism evidence="2 3">
    <name type="scientific">Demequina litorisediminis</name>
    <dbReference type="NCBI Taxonomy" id="1849022"/>
    <lineage>
        <taxon>Bacteria</taxon>
        <taxon>Bacillati</taxon>
        <taxon>Actinomycetota</taxon>
        <taxon>Actinomycetes</taxon>
        <taxon>Micrococcales</taxon>
        <taxon>Demequinaceae</taxon>
        <taxon>Demequina</taxon>
    </lineage>
</organism>
<accession>A0ABQ6IIN4</accession>
<dbReference type="EMBL" id="BSUN01000001">
    <property type="protein sequence ID" value="GMA37579.1"/>
    <property type="molecule type" value="Genomic_DNA"/>
</dbReference>
<evidence type="ECO:0000313" key="2">
    <source>
        <dbReference type="EMBL" id="GMA37579.1"/>
    </source>
</evidence>
<feature type="transmembrane region" description="Helical" evidence="1">
    <location>
        <begin position="47"/>
        <end position="66"/>
    </location>
</feature>
<protein>
    <submittedName>
        <fullName evidence="2">Uncharacterized protein</fullName>
    </submittedName>
</protein>
<proteinExistence type="predicted"/>
<reference evidence="3" key="1">
    <citation type="journal article" date="2019" name="Int. J. Syst. Evol. Microbiol.">
        <title>The Global Catalogue of Microorganisms (GCM) 10K type strain sequencing project: providing services to taxonomists for standard genome sequencing and annotation.</title>
        <authorList>
            <consortium name="The Broad Institute Genomics Platform"/>
            <consortium name="The Broad Institute Genome Sequencing Center for Infectious Disease"/>
            <person name="Wu L."/>
            <person name="Ma J."/>
        </authorList>
    </citation>
    <scope>NUCLEOTIDE SEQUENCE [LARGE SCALE GENOMIC DNA]</scope>
    <source>
        <strain evidence="3">NBRC 112299</strain>
    </source>
</reference>
<keyword evidence="3" id="KW-1185">Reference proteome</keyword>
<gene>
    <name evidence="2" type="ORF">GCM10025876_37830</name>
</gene>